<evidence type="ECO:0008006" key="3">
    <source>
        <dbReference type="Google" id="ProtNLM"/>
    </source>
</evidence>
<organism evidence="1 2">
    <name type="scientific">Pedobacter xixiisoli</name>
    <dbReference type="NCBI Taxonomy" id="1476464"/>
    <lineage>
        <taxon>Bacteria</taxon>
        <taxon>Pseudomonadati</taxon>
        <taxon>Bacteroidota</taxon>
        <taxon>Sphingobacteriia</taxon>
        <taxon>Sphingobacteriales</taxon>
        <taxon>Sphingobacteriaceae</taxon>
        <taxon>Pedobacter</taxon>
    </lineage>
</organism>
<proteinExistence type="predicted"/>
<evidence type="ECO:0000313" key="2">
    <source>
        <dbReference type="Proteomes" id="UP000219281"/>
    </source>
</evidence>
<dbReference type="Proteomes" id="UP000219281">
    <property type="component" value="Unassembled WGS sequence"/>
</dbReference>
<sequence>MRNLNYLLLITTLVLFLSCKKENFTNATIIKNCTGTYLQVLDKEYMVCNIKKTAPFSNGQKVLANYSLIKECKDESFRGPVCAMYYPNDGLTKIISIKNL</sequence>
<protein>
    <recommendedName>
        <fullName evidence="3">Lipoprotein</fullName>
    </recommendedName>
</protein>
<dbReference type="AlphaFoldDB" id="A0A285ZYB9"/>
<dbReference type="PROSITE" id="PS51257">
    <property type="entry name" value="PROKAR_LIPOPROTEIN"/>
    <property type="match status" value="1"/>
</dbReference>
<dbReference type="EMBL" id="OCMT01000002">
    <property type="protein sequence ID" value="SOD14629.1"/>
    <property type="molecule type" value="Genomic_DNA"/>
</dbReference>
<reference evidence="2" key="1">
    <citation type="submission" date="2017-09" db="EMBL/GenBank/DDBJ databases">
        <authorList>
            <person name="Varghese N."/>
            <person name="Submissions S."/>
        </authorList>
    </citation>
    <scope>NUCLEOTIDE SEQUENCE [LARGE SCALE GENOMIC DNA]</scope>
    <source>
        <strain evidence="2">CGMCC 1.12803</strain>
    </source>
</reference>
<keyword evidence="2" id="KW-1185">Reference proteome</keyword>
<accession>A0A285ZYB9</accession>
<name>A0A285ZYB9_9SPHI</name>
<evidence type="ECO:0000313" key="1">
    <source>
        <dbReference type="EMBL" id="SOD14629.1"/>
    </source>
</evidence>
<gene>
    <name evidence="1" type="ORF">SAMN06297358_1670</name>
</gene>